<protein>
    <submittedName>
        <fullName evidence="2">Uncharacterized protein</fullName>
    </submittedName>
</protein>
<feature type="region of interest" description="Disordered" evidence="1">
    <location>
        <begin position="1"/>
        <end position="37"/>
    </location>
</feature>
<evidence type="ECO:0000256" key="1">
    <source>
        <dbReference type="SAM" id="MobiDB-lite"/>
    </source>
</evidence>
<dbReference type="Proteomes" id="UP001605036">
    <property type="component" value="Unassembled WGS sequence"/>
</dbReference>
<name>A0ABD1YER1_9MARC</name>
<gene>
    <name evidence="2" type="ORF">R1flu_008234</name>
</gene>
<accession>A0ABD1YER1</accession>
<keyword evidence="3" id="KW-1185">Reference proteome</keyword>
<feature type="compositionally biased region" description="Basic and acidic residues" evidence="1">
    <location>
        <begin position="1"/>
        <end position="11"/>
    </location>
</feature>
<organism evidence="2 3">
    <name type="scientific">Riccia fluitans</name>
    <dbReference type="NCBI Taxonomy" id="41844"/>
    <lineage>
        <taxon>Eukaryota</taxon>
        <taxon>Viridiplantae</taxon>
        <taxon>Streptophyta</taxon>
        <taxon>Embryophyta</taxon>
        <taxon>Marchantiophyta</taxon>
        <taxon>Marchantiopsida</taxon>
        <taxon>Marchantiidae</taxon>
        <taxon>Marchantiales</taxon>
        <taxon>Ricciaceae</taxon>
        <taxon>Riccia</taxon>
    </lineage>
</organism>
<evidence type="ECO:0000313" key="2">
    <source>
        <dbReference type="EMBL" id="KAL2623989.1"/>
    </source>
</evidence>
<sequence>MGEKEAIRDKGEGEEEILSPNQEVPSPSCEEASLTREDTSFNWDAISNRKRESPRKELLLKWQKRQWEDVQEQGITYSKELGAGLKVDLLPLKENDHQAKLYRVQAKLAAKKQEVQVQIEGIKKECSKREASVYQELETARAELLQVQMKISALMEVNVQETHAG</sequence>
<comment type="caution">
    <text evidence="2">The sequence shown here is derived from an EMBL/GenBank/DDBJ whole genome shotgun (WGS) entry which is preliminary data.</text>
</comment>
<dbReference type="EMBL" id="JBHFFA010000005">
    <property type="protein sequence ID" value="KAL2623989.1"/>
    <property type="molecule type" value="Genomic_DNA"/>
</dbReference>
<evidence type="ECO:0000313" key="3">
    <source>
        <dbReference type="Proteomes" id="UP001605036"/>
    </source>
</evidence>
<proteinExistence type="predicted"/>
<dbReference type="AlphaFoldDB" id="A0ABD1YER1"/>
<reference evidence="2 3" key="1">
    <citation type="submission" date="2024-09" db="EMBL/GenBank/DDBJ databases">
        <title>Chromosome-scale assembly of Riccia fluitans.</title>
        <authorList>
            <person name="Paukszto L."/>
            <person name="Sawicki J."/>
            <person name="Karawczyk K."/>
            <person name="Piernik-Szablinska J."/>
            <person name="Szczecinska M."/>
            <person name="Mazdziarz M."/>
        </authorList>
    </citation>
    <scope>NUCLEOTIDE SEQUENCE [LARGE SCALE GENOMIC DNA]</scope>
    <source>
        <strain evidence="2">Rf_01</strain>
        <tissue evidence="2">Aerial parts of the thallus</tissue>
    </source>
</reference>